<dbReference type="InterPro" id="IPR032710">
    <property type="entry name" value="NTF2-like_dom_sf"/>
</dbReference>
<keyword evidence="3" id="KW-1185">Reference proteome</keyword>
<evidence type="ECO:0000259" key="1">
    <source>
        <dbReference type="Pfam" id="PF20409"/>
    </source>
</evidence>
<dbReference type="Proteomes" id="UP000290218">
    <property type="component" value="Unassembled WGS sequence"/>
</dbReference>
<dbReference type="Gene3D" id="3.10.450.50">
    <property type="match status" value="1"/>
</dbReference>
<proteinExistence type="predicted"/>
<sequence length="119" mass="13090">MTTQAIAEKLVAHCRKAAWESAQRELYADQAVSLEPYATPAFAQETKGLAAILEKGKKFEAMVETMHALSVSDPLVANSSFACTMSMDVTMKGAGRMQMTELCVYEVKEGKIVSERFFT</sequence>
<protein>
    <submittedName>
        <fullName evidence="2">Nuclear transport factor 2 family protein</fullName>
    </submittedName>
</protein>
<dbReference type="EMBL" id="SDHX01000001">
    <property type="protein sequence ID" value="RXK56581.1"/>
    <property type="molecule type" value="Genomic_DNA"/>
</dbReference>
<dbReference type="OrthoDB" id="336094at2"/>
<dbReference type="RefSeq" id="WP_129047949.1">
    <property type="nucleotide sequence ID" value="NZ_SDHX01000001.1"/>
</dbReference>
<organism evidence="2 3">
    <name type="scientific">Oleiharenicola lentus</name>
    <dbReference type="NCBI Taxonomy" id="2508720"/>
    <lineage>
        <taxon>Bacteria</taxon>
        <taxon>Pseudomonadati</taxon>
        <taxon>Verrucomicrobiota</taxon>
        <taxon>Opitutia</taxon>
        <taxon>Opitutales</taxon>
        <taxon>Opitutaceae</taxon>
        <taxon>Oleiharenicola</taxon>
    </lineage>
</organism>
<dbReference type="SUPFAM" id="SSF54427">
    <property type="entry name" value="NTF2-like"/>
    <property type="match status" value="1"/>
</dbReference>
<evidence type="ECO:0000313" key="3">
    <source>
        <dbReference type="Proteomes" id="UP000290218"/>
    </source>
</evidence>
<gene>
    <name evidence="2" type="ORF">ESB00_12145</name>
</gene>
<evidence type="ECO:0000313" key="2">
    <source>
        <dbReference type="EMBL" id="RXK56581.1"/>
    </source>
</evidence>
<dbReference type="InterPro" id="IPR046860">
    <property type="entry name" value="SnoaL_5"/>
</dbReference>
<reference evidence="2 3" key="1">
    <citation type="submission" date="2019-01" db="EMBL/GenBank/DDBJ databases">
        <title>Lacunisphaera sp. strain TWA-58.</title>
        <authorList>
            <person name="Chen W.-M."/>
        </authorList>
    </citation>
    <scope>NUCLEOTIDE SEQUENCE [LARGE SCALE GENOMIC DNA]</scope>
    <source>
        <strain evidence="2 3">TWA-58</strain>
    </source>
</reference>
<dbReference type="AlphaFoldDB" id="A0A4Q1CCA6"/>
<comment type="caution">
    <text evidence="2">The sequence shown here is derived from an EMBL/GenBank/DDBJ whole genome shotgun (WGS) entry which is preliminary data.</text>
</comment>
<name>A0A4Q1CCA6_9BACT</name>
<feature type="domain" description="SnoaL-like" evidence="1">
    <location>
        <begin position="1"/>
        <end position="118"/>
    </location>
</feature>
<accession>A0A4Q1CCA6</accession>
<dbReference type="Pfam" id="PF20409">
    <property type="entry name" value="SnoaL_5"/>
    <property type="match status" value="1"/>
</dbReference>